<evidence type="ECO:0000313" key="7">
    <source>
        <dbReference type="Proteomes" id="UP000549882"/>
    </source>
</evidence>
<dbReference type="Pfam" id="PF00440">
    <property type="entry name" value="TetR_N"/>
    <property type="match status" value="1"/>
</dbReference>
<keyword evidence="1" id="KW-0805">Transcription regulation</keyword>
<dbReference type="PANTHER" id="PTHR30055">
    <property type="entry name" value="HTH-TYPE TRANSCRIPTIONAL REGULATOR RUTR"/>
    <property type="match status" value="1"/>
</dbReference>
<feature type="DNA-binding region" description="H-T-H motif" evidence="4">
    <location>
        <begin position="40"/>
        <end position="59"/>
    </location>
</feature>
<comment type="caution">
    <text evidence="6">The sequence shown here is derived from an EMBL/GenBank/DDBJ whole genome shotgun (WGS) entry which is preliminary data.</text>
</comment>
<reference evidence="6 7" key="1">
    <citation type="submission" date="2020-08" db="EMBL/GenBank/DDBJ databases">
        <title>Genomic Encyclopedia of Type Strains, Phase IV (KMG-V): Genome sequencing to study the core and pangenomes of soil and plant-associated prokaryotes.</title>
        <authorList>
            <person name="Whitman W."/>
        </authorList>
    </citation>
    <scope>NUCLEOTIDE SEQUENCE [LARGE SCALE GENOMIC DNA]</scope>
    <source>
        <strain evidence="6 7">SEMIA 4064</strain>
    </source>
</reference>
<feature type="domain" description="HTH tetR-type" evidence="5">
    <location>
        <begin position="17"/>
        <end position="77"/>
    </location>
</feature>
<evidence type="ECO:0000256" key="2">
    <source>
        <dbReference type="ARBA" id="ARBA00023125"/>
    </source>
</evidence>
<keyword evidence="7" id="KW-1185">Reference proteome</keyword>
<dbReference type="Proteomes" id="UP000549882">
    <property type="component" value="Unassembled WGS sequence"/>
</dbReference>
<evidence type="ECO:0000256" key="1">
    <source>
        <dbReference type="ARBA" id="ARBA00023015"/>
    </source>
</evidence>
<dbReference type="InterPro" id="IPR023772">
    <property type="entry name" value="DNA-bd_HTH_TetR-type_CS"/>
</dbReference>
<evidence type="ECO:0000256" key="3">
    <source>
        <dbReference type="ARBA" id="ARBA00023163"/>
    </source>
</evidence>
<evidence type="ECO:0000313" key="6">
    <source>
        <dbReference type="EMBL" id="MBB5577632.1"/>
    </source>
</evidence>
<dbReference type="GO" id="GO:0003700">
    <property type="term" value="F:DNA-binding transcription factor activity"/>
    <property type="evidence" value="ECO:0007669"/>
    <property type="project" value="TreeGrafter"/>
</dbReference>
<evidence type="ECO:0000259" key="5">
    <source>
        <dbReference type="PROSITE" id="PS50977"/>
    </source>
</evidence>
<dbReference type="InterPro" id="IPR050109">
    <property type="entry name" value="HTH-type_TetR-like_transc_reg"/>
</dbReference>
<dbReference type="EMBL" id="JACHBI010000022">
    <property type="protein sequence ID" value="MBB5577632.1"/>
    <property type="molecule type" value="Genomic_DNA"/>
</dbReference>
<dbReference type="GO" id="GO:0000976">
    <property type="term" value="F:transcription cis-regulatory region binding"/>
    <property type="evidence" value="ECO:0007669"/>
    <property type="project" value="TreeGrafter"/>
</dbReference>
<dbReference type="RefSeq" id="WP_183940895.1">
    <property type="nucleotide sequence ID" value="NZ_JACHBI010000022.1"/>
</dbReference>
<keyword evidence="2 4" id="KW-0238">DNA-binding</keyword>
<accession>A0A7W8XXY6</accession>
<name>A0A7W8XXY6_9HYPH</name>
<sequence>MRQNQSKQEGWREKKRRETLQRITGAALELFVDKGYEFTTLDAIAEAAGISVRTFFYYFTSKEEILAAWQKDLPASLQAAILAQPTDQSPLDVTCNAHLQLLSNYDTDHALVIDRILRSNEQLRANNQAKFLRLEAAAFEALCELWPQSERRKALRMIAMVSVGALRIAIDAWAEEDGKSPPGDYVRQAFADLKAGLNASKGFWMT</sequence>
<evidence type="ECO:0000256" key="4">
    <source>
        <dbReference type="PROSITE-ProRule" id="PRU00335"/>
    </source>
</evidence>
<organism evidence="6 7">
    <name type="scientific">Rhizobium paranaense</name>
    <dbReference type="NCBI Taxonomy" id="1650438"/>
    <lineage>
        <taxon>Bacteria</taxon>
        <taxon>Pseudomonadati</taxon>
        <taxon>Pseudomonadota</taxon>
        <taxon>Alphaproteobacteria</taxon>
        <taxon>Hyphomicrobiales</taxon>
        <taxon>Rhizobiaceae</taxon>
        <taxon>Rhizobium/Agrobacterium group</taxon>
        <taxon>Rhizobium</taxon>
    </lineage>
</organism>
<dbReference type="InterPro" id="IPR009057">
    <property type="entry name" value="Homeodomain-like_sf"/>
</dbReference>
<dbReference type="PRINTS" id="PR00455">
    <property type="entry name" value="HTHTETR"/>
</dbReference>
<dbReference type="Gene3D" id="1.10.357.10">
    <property type="entry name" value="Tetracycline Repressor, domain 2"/>
    <property type="match status" value="1"/>
</dbReference>
<dbReference type="PROSITE" id="PS01081">
    <property type="entry name" value="HTH_TETR_1"/>
    <property type="match status" value="1"/>
</dbReference>
<dbReference type="PANTHER" id="PTHR30055:SF238">
    <property type="entry name" value="MYCOFACTOCIN BIOSYNTHESIS TRANSCRIPTIONAL REGULATOR MFTR-RELATED"/>
    <property type="match status" value="1"/>
</dbReference>
<keyword evidence="3" id="KW-0804">Transcription</keyword>
<dbReference type="InterPro" id="IPR001647">
    <property type="entry name" value="HTH_TetR"/>
</dbReference>
<dbReference type="AlphaFoldDB" id="A0A7W8XXY6"/>
<proteinExistence type="predicted"/>
<protein>
    <submittedName>
        <fullName evidence="6">AcrR family transcriptional regulator</fullName>
    </submittedName>
</protein>
<dbReference type="SUPFAM" id="SSF46689">
    <property type="entry name" value="Homeodomain-like"/>
    <property type="match status" value="1"/>
</dbReference>
<gene>
    <name evidence="6" type="ORF">GGD50_006287</name>
</gene>
<dbReference type="PROSITE" id="PS50977">
    <property type="entry name" value="HTH_TETR_2"/>
    <property type="match status" value="1"/>
</dbReference>